<dbReference type="SUPFAM" id="SSF50621">
    <property type="entry name" value="Alanine racemase C-terminal domain-like"/>
    <property type="match status" value="1"/>
</dbReference>
<proteinExistence type="predicted"/>
<dbReference type="EMBL" id="BLQM01000038">
    <property type="protein sequence ID" value="GMH54447.1"/>
    <property type="molecule type" value="Genomic_DNA"/>
</dbReference>
<comment type="cofactor">
    <cofactor evidence="1 5">
        <name>pyridoxal 5'-phosphate</name>
        <dbReference type="ChEBI" id="CHEBI:597326"/>
    </cofactor>
</comment>
<name>A0A9W6ZHF3_9STRA</name>
<dbReference type="PRINTS" id="PR01181">
    <property type="entry name" value="DAPDCRBXLASE"/>
</dbReference>
<dbReference type="GO" id="GO:0009089">
    <property type="term" value="P:lysine biosynthetic process via diaminopimelate"/>
    <property type="evidence" value="ECO:0007669"/>
    <property type="project" value="InterPro"/>
</dbReference>
<dbReference type="InterPro" id="IPR009006">
    <property type="entry name" value="Ala_racemase/Decarboxylase_C"/>
</dbReference>
<gene>
    <name evidence="7" type="ORF">TL16_g01674</name>
</gene>
<dbReference type="PRINTS" id="PR01179">
    <property type="entry name" value="ODADCRBXLASE"/>
</dbReference>
<evidence type="ECO:0000256" key="3">
    <source>
        <dbReference type="ARBA" id="ARBA00022898"/>
    </source>
</evidence>
<evidence type="ECO:0000256" key="2">
    <source>
        <dbReference type="ARBA" id="ARBA00022793"/>
    </source>
</evidence>
<dbReference type="PANTHER" id="PTHR43727:SF2">
    <property type="entry name" value="GROUP IV DECARBOXYLASE"/>
    <property type="match status" value="1"/>
</dbReference>
<keyword evidence="4" id="KW-0456">Lyase</keyword>
<dbReference type="Pfam" id="PF02784">
    <property type="entry name" value="Orn_Arg_deC_N"/>
    <property type="match status" value="1"/>
</dbReference>
<dbReference type="CDD" id="cd06828">
    <property type="entry name" value="PLPDE_III_DapDC"/>
    <property type="match status" value="1"/>
</dbReference>
<evidence type="ECO:0000256" key="1">
    <source>
        <dbReference type="ARBA" id="ARBA00001933"/>
    </source>
</evidence>
<evidence type="ECO:0000259" key="6">
    <source>
        <dbReference type="Pfam" id="PF02784"/>
    </source>
</evidence>
<sequence length="427" mass="46173">MTNPSKPPSPPSSDALASSVGRTPFFAYSKEGLSSSADQALSFPNPYGLTVRYAMKACPTLSILKLFHSKGIKIDASSVHEVERALRAGYDYEDISLSTQELSEEFKGLVEKGVKLNCCSLNQLRAYGEAFKGKKGFKCGIRINPGVGSGGFSKSTTGFSKTNVGGPTSSFGIWVGSFTDGSIQQIIEKYGIEVERIHTHIGSGSDPEIWKSVAVKSLEFAEYFDTVTSLNLGGGYKVGRNPGEVSTDLQECGGTVKTAFEDFEKKTGRKIKLEIEPGTFLTANNGALVTRVQDIVETSDYKFYKLDAGMTDILRPSLYGAIHPCTVLPTSGADREKEEVVIVGHCCESGDLMTPLPGDPEALGKREVTKAEIGDYCVIDGSGAYCSAMNTKNYNSFPEAAEVMVWEGGGEVIRKRQTVEQQWENEI</sequence>
<feature type="active site" description="Proton donor" evidence="5">
    <location>
        <position position="347"/>
    </location>
</feature>
<accession>A0A9W6ZHF3</accession>
<feature type="domain" description="Orn/DAP/Arg decarboxylase 2 N-terminal" evidence="6">
    <location>
        <begin position="49"/>
        <end position="283"/>
    </location>
</feature>
<organism evidence="7 8">
    <name type="scientific">Triparma laevis f. inornata</name>
    <dbReference type="NCBI Taxonomy" id="1714386"/>
    <lineage>
        <taxon>Eukaryota</taxon>
        <taxon>Sar</taxon>
        <taxon>Stramenopiles</taxon>
        <taxon>Ochrophyta</taxon>
        <taxon>Bolidophyceae</taxon>
        <taxon>Parmales</taxon>
        <taxon>Triparmaceae</taxon>
        <taxon>Triparma</taxon>
    </lineage>
</organism>
<dbReference type="InterPro" id="IPR002986">
    <property type="entry name" value="DAP_deCOOHase_LysA"/>
</dbReference>
<evidence type="ECO:0000256" key="4">
    <source>
        <dbReference type="ARBA" id="ARBA00023239"/>
    </source>
</evidence>
<dbReference type="Gene3D" id="3.20.20.10">
    <property type="entry name" value="Alanine racemase"/>
    <property type="match status" value="1"/>
</dbReference>
<dbReference type="InterPro" id="IPR000183">
    <property type="entry name" value="Orn/DAP/Arg_de-COase"/>
</dbReference>
<keyword evidence="2" id="KW-0210">Decarboxylase</keyword>
<dbReference type="Proteomes" id="UP001162640">
    <property type="component" value="Unassembled WGS sequence"/>
</dbReference>
<dbReference type="GO" id="GO:0008836">
    <property type="term" value="F:diaminopimelate decarboxylase activity"/>
    <property type="evidence" value="ECO:0007669"/>
    <property type="project" value="InterPro"/>
</dbReference>
<dbReference type="PANTHER" id="PTHR43727">
    <property type="entry name" value="DIAMINOPIMELATE DECARBOXYLASE"/>
    <property type="match status" value="1"/>
</dbReference>
<evidence type="ECO:0000313" key="7">
    <source>
        <dbReference type="EMBL" id="GMH54447.1"/>
    </source>
</evidence>
<dbReference type="InterPro" id="IPR029066">
    <property type="entry name" value="PLP-binding_barrel"/>
</dbReference>
<reference evidence="8" key="1">
    <citation type="journal article" date="2023" name="Commun. Biol.">
        <title>Genome analysis of Parmales, the sister group of diatoms, reveals the evolutionary specialization of diatoms from phago-mixotrophs to photoautotrophs.</title>
        <authorList>
            <person name="Ban H."/>
            <person name="Sato S."/>
            <person name="Yoshikawa S."/>
            <person name="Yamada K."/>
            <person name="Nakamura Y."/>
            <person name="Ichinomiya M."/>
            <person name="Sato N."/>
            <person name="Blanc-Mathieu R."/>
            <person name="Endo H."/>
            <person name="Kuwata A."/>
            <person name="Ogata H."/>
        </authorList>
    </citation>
    <scope>NUCLEOTIDE SEQUENCE [LARGE SCALE GENOMIC DNA]</scope>
</reference>
<dbReference type="Gene3D" id="2.40.37.10">
    <property type="entry name" value="Lyase, Ornithine Decarboxylase, Chain A, domain 1"/>
    <property type="match status" value="1"/>
</dbReference>
<dbReference type="InterPro" id="IPR022644">
    <property type="entry name" value="De-COase2_N"/>
</dbReference>
<keyword evidence="3 5" id="KW-0663">Pyridoxal phosphate</keyword>
<evidence type="ECO:0000313" key="8">
    <source>
        <dbReference type="Proteomes" id="UP001162640"/>
    </source>
</evidence>
<dbReference type="AlphaFoldDB" id="A0A9W6ZHF3"/>
<comment type="caution">
    <text evidence="7">The sequence shown here is derived from an EMBL/GenBank/DDBJ whole genome shotgun (WGS) entry which is preliminary data.</text>
</comment>
<evidence type="ECO:0000256" key="5">
    <source>
        <dbReference type="PIRSR" id="PIRSR600183-50"/>
    </source>
</evidence>
<feature type="modified residue" description="N6-(pyridoxal phosphate)lysine" evidence="5">
    <location>
        <position position="56"/>
    </location>
</feature>
<protein>
    <recommendedName>
        <fullName evidence="6">Orn/DAP/Arg decarboxylase 2 N-terminal domain-containing protein</fullName>
    </recommendedName>
</protein>
<dbReference type="SUPFAM" id="SSF51419">
    <property type="entry name" value="PLP-binding barrel"/>
    <property type="match status" value="1"/>
</dbReference>